<organism evidence="1 2">
    <name type="scientific">Propionivibrio dicarboxylicus</name>
    <dbReference type="NCBI Taxonomy" id="83767"/>
    <lineage>
        <taxon>Bacteria</taxon>
        <taxon>Pseudomonadati</taxon>
        <taxon>Pseudomonadota</taxon>
        <taxon>Betaproteobacteria</taxon>
        <taxon>Rhodocyclales</taxon>
        <taxon>Rhodocyclaceae</taxon>
        <taxon>Propionivibrio</taxon>
    </lineage>
</organism>
<dbReference type="EMBL" id="FNCY01000021">
    <property type="protein sequence ID" value="SDI53877.1"/>
    <property type="molecule type" value="Genomic_DNA"/>
</dbReference>
<dbReference type="Proteomes" id="UP000198607">
    <property type="component" value="Unassembled WGS sequence"/>
</dbReference>
<dbReference type="Pfam" id="PF18906">
    <property type="entry name" value="Phage_tube_2"/>
    <property type="match status" value="1"/>
</dbReference>
<proteinExistence type="predicted"/>
<dbReference type="AlphaFoldDB" id="A0A1G8LEH7"/>
<protein>
    <submittedName>
        <fullName evidence="1">Uncharacterized protein</fullName>
    </submittedName>
</protein>
<evidence type="ECO:0000313" key="1">
    <source>
        <dbReference type="EMBL" id="SDI53877.1"/>
    </source>
</evidence>
<gene>
    <name evidence="1" type="ORF">SAMN05660652_03611</name>
</gene>
<keyword evidence="2" id="KW-1185">Reference proteome</keyword>
<accession>A0A1G8LEH7</accession>
<reference evidence="1 2" key="1">
    <citation type="submission" date="2016-10" db="EMBL/GenBank/DDBJ databases">
        <authorList>
            <person name="de Groot N.N."/>
        </authorList>
    </citation>
    <scope>NUCLEOTIDE SEQUENCE [LARGE SCALE GENOMIC DNA]</scope>
    <source>
        <strain evidence="1 2">DSM 5885</strain>
    </source>
</reference>
<name>A0A1G8LEH7_9RHOO</name>
<sequence>MGRYARNTAILAKIEATYGVDATPTEGANAILISNPDIVPLNAENVSRDLVRAFLGGSEQLVGASYVSMTFDVEIAGSGTAGVAPAYGPLLRACGFAESVTENVRTEYNLVTPVSDSLSIYYFSDGVKHVARGCRGDVSIKMTFKNKPVFSFKFLGLDGGMAAAVPAAQTTGTFQKPLAMSEANTGDLTFGAVYTAATPALTGGQGYPSQGIEISLGNSVSHEPLLGGESIDVTQRESSGNVTLDLTAAQEVSFMTTVKANTLQSIGLVHGTQAGNKFMVFLPGAQLIKPTKKNSNGRLYCGYEVRAIPVVGNDELKLVVF</sequence>
<dbReference type="STRING" id="83767.SAMN05660652_03611"/>
<evidence type="ECO:0000313" key="2">
    <source>
        <dbReference type="Proteomes" id="UP000198607"/>
    </source>
</evidence>
<dbReference type="RefSeq" id="WP_091939756.1">
    <property type="nucleotide sequence ID" value="NZ_FNCY01000021.1"/>
</dbReference>
<dbReference type="OrthoDB" id="6147138at2"/>
<dbReference type="InterPro" id="IPR044000">
    <property type="entry name" value="Phage_tube_2"/>
</dbReference>